<gene>
    <name evidence="1" type="ORF">MKW94_026738</name>
</gene>
<keyword evidence="2" id="KW-1185">Reference proteome</keyword>
<dbReference type="SUPFAM" id="SSF54197">
    <property type="entry name" value="HIT-like"/>
    <property type="match status" value="1"/>
</dbReference>
<dbReference type="Proteomes" id="UP001177140">
    <property type="component" value="Unassembled WGS sequence"/>
</dbReference>
<organism evidence="1 2">
    <name type="scientific">Papaver nudicaule</name>
    <name type="common">Iceland poppy</name>
    <dbReference type="NCBI Taxonomy" id="74823"/>
    <lineage>
        <taxon>Eukaryota</taxon>
        <taxon>Viridiplantae</taxon>
        <taxon>Streptophyta</taxon>
        <taxon>Embryophyta</taxon>
        <taxon>Tracheophyta</taxon>
        <taxon>Spermatophyta</taxon>
        <taxon>Magnoliopsida</taxon>
        <taxon>Ranunculales</taxon>
        <taxon>Papaveraceae</taxon>
        <taxon>Papaveroideae</taxon>
        <taxon>Papaver</taxon>
    </lineage>
</organism>
<comment type="caution">
    <text evidence="1">The sequence shown here is derived from an EMBL/GenBank/DDBJ whole genome shotgun (WGS) entry which is preliminary data.</text>
</comment>
<proteinExistence type="predicted"/>
<sequence>MRGEREYKNPASSSRLNINNLHFSSASSGSSSMASDSPTIFDKIISKEIPSKVVYEDDKKIEINETPVRISSFYIRTLNGNPDRN</sequence>
<accession>A0AA41RYE4</accession>
<dbReference type="EMBL" id="JAJJMA010045682">
    <property type="protein sequence ID" value="MCL7025470.1"/>
    <property type="molecule type" value="Genomic_DNA"/>
</dbReference>
<dbReference type="AlphaFoldDB" id="A0AA41RYE4"/>
<dbReference type="Gene3D" id="3.30.428.10">
    <property type="entry name" value="HIT-like"/>
    <property type="match status" value="1"/>
</dbReference>
<protein>
    <submittedName>
        <fullName evidence="1">Uncharacterized protein</fullName>
    </submittedName>
</protein>
<dbReference type="InterPro" id="IPR036265">
    <property type="entry name" value="HIT-like_sf"/>
</dbReference>
<name>A0AA41RYE4_PAPNU</name>
<reference evidence="1" key="1">
    <citation type="submission" date="2022-03" db="EMBL/GenBank/DDBJ databases">
        <title>A functionally conserved STORR gene fusion in Papaver species that diverged 16.8 million years ago.</title>
        <authorList>
            <person name="Catania T."/>
        </authorList>
    </citation>
    <scope>NUCLEOTIDE SEQUENCE</scope>
    <source>
        <strain evidence="1">S-191538</strain>
    </source>
</reference>
<evidence type="ECO:0000313" key="1">
    <source>
        <dbReference type="EMBL" id="MCL7025470.1"/>
    </source>
</evidence>
<evidence type="ECO:0000313" key="2">
    <source>
        <dbReference type="Proteomes" id="UP001177140"/>
    </source>
</evidence>